<dbReference type="AlphaFoldDB" id="A0A1F4Y3E7"/>
<sequence>MKRMLFAAILFALPLSVSAVGFAKQSIFLSTSAPVEGQTVTIYASVSNPATTTFNGTLVIKDGASEIGSVPVSLKAGGADTASVSWKPTAGSHTIVADLQDANGKSIEEDKEAFIIAAAPSATAASSANPFGVSNAQIGDVQPSTPIQESIQSVSPAIAEYSSPVLEVIDSGRTFVAEKLNTALNWSKSQVATSSKAAASIGATEEEKGSLMQTAWRILATVALYVVTILLYIVTNVGVFYPILAIGFLYTLWRLWRKYRRGY</sequence>
<keyword evidence="2" id="KW-0732">Signal</keyword>
<keyword evidence="1" id="KW-0812">Transmembrane</keyword>
<keyword evidence="1" id="KW-1133">Transmembrane helix</keyword>
<comment type="caution">
    <text evidence="3">The sequence shown here is derived from an EMBL/GenBank/DDBJ whole genome shotgun (WGS) entry which is preliminary data.</text>
</comment>
<organism evidence="3 4">
    <name type="scientific">Candidatus Adlerbacteria bacterium RIFOXYC1_FULL_48_26</name>
    <dbReference type="NCBI Taxonomy" id="1797247"/>
    <lineage>
        <taxon>Bacteria</taxon>
        <taxon>Candidatus Adleribacteriota</taxon>
    </lineage>
</organism>
<accession>A0A1F4Y3E7</accession>
<proteinExistence type="predicted"/>
<protein>
    <recommendedName>
        <fullName evidence="5">CARDB domain-containing protein</fullName>
    </recommendedName>
</protein>
<dbReference type="Proteomes" id="UP000176568">
    <property type="component" value="Unassembled WGS sequence"/>
</dbReference>
<evidence type="ECO:0000313" key="4">
    <source>
        <dbReference type="Proteomes" id="UP000176568"/>
    </source>
</evidence>
<name>A0A1F4Y3E7_9BACT</name>
<reference evidence="3 4" key="1">
    <citation type="journal article" date="2016" name="Nat. Commun.">
        <title>Thousands of microbial genomes shed light on interconnected biogeochemical processes in an aquifer system.</title>
        <authorList>
            <person name="Anantharaman K."/>
            <person name="Brown C.T."/>
            <person name="Hug L.A."/>
            <person name="Sharon I."/>
            <person name="Castelle C.J."/>
            <person name="Probst A.J."/>
            <person name="Thomas B.C."/>
            <person name="Singh A."/>
            <person name="Wilkins M.J."/>
            <person name="Karaoz U."/>
            <person name="Brodie E.L."/>
            <person name="Williams K.H."/>
            <person name="Hubbard S.S."/>
            <person name="Banfield J.F."/>
        </authorList>
    </citation>
    <scope>NUCLEOTIDE SEQUENCE [LARGE SCALE GENOMIC DNA]</scope>
</reference>
<evidence type="ECO:0000256" key="2">
    <source>
        <dbReference type="SAM" id="SignalP"/>
    </source>
</evidence>
<dbReference type="InterPro" id="IPR013783">
    <property type="entry name" value="Ig-like_fold"/>
</dbReference>
<feature type="transmembrane region" description="Helical" evidence="1">
    <location>
        <begin position="222"/>
        <end position="253"/>
    </location>
</feature>
<evidence type="ECO:0008006" key="5">
    <source>
        <dbReference type="Google" id="ProtNLM"/>
    </source>
</evidence>
<feature type="chain" id="PRO_5009515581" description="CARDB domain-containing protein" evidence="2">
    <location>
        <begin position="20"/>
        <end position="263"/>
    </location>
</feature>
<evidence type="ECO:0000256" key="1">
    <source>
        <dbReference type="SAM" id="Phobius"/>
    </source>
</evidence>
<feature type="signal peptide" evidence="2">
    <location>
        <begin position="1"/>
        <end position="19"/>
    </location>
</feature>
<gene>
    <name evidence="3" type="ORF">A2419_01865</name>
</gene>
<dbReference type="Gene3D" id="2.60.40.10">
    <property type="entry name" value="Immunoglobulins"/>
    <property type="match status" value="1"/>
</dbReference>
<keyword evidence="1" id="KW-0472">Membrane</keyword>
<evidence type="ECO:0000313" key="3">
    <source>
        <dbReference type="EMBL" id="OGC88469.1"/>
    </source>
</evidence>
<dbReference type="EMBL" id="MEXB01000008">
    <property type="protein sequence ID" value="OGC88469.1"/>
    <property type="molecule type" value="Genomic_DNA"/>
</dbReference>